<dbReference type="EMBL" id="JAOZYT010000071">
    <property type="protein sequence ID" value="MCW0524533.1"/>
    <property type="molecule type" value="Genomic_DNA"/>
</dbReference>
<accession>A0AAP3AM98</accession>
<dbReference type="Gene3D" id="2.40.30.100">
    <property type="entry name" value="AF2212/PG0164-like"/>
    <property type="match status" value="1"/>
</dbReference>
<protein>
    <submittedName>
        <fullName evidence="1">YdeI/OmpD-associated family protein</fullName>
    </submittedName>
</protein>
<dbReference type="Pfam" id="PF13376">
    <property type="entry name" value="OmdA"/>
    <property type="match status" value="1"/>
</dbReference>
<evidence type="ECO:0000313" key="1">
    <source>
        <dbReference type="EMBL" id="MCW0524533.1"/>
    </source>
</evidence>
<proteinExistence type="predicted"/>
<dbReference type="AlphaFoldDB" id="A0AAP3AM98"/>
<name>A0AAP3AM98_RIEAN</name>
<dbReference type="InterPro" id="IPR015018">
    <property type="entry name" value="DUF1905"/>
</dbReference>
<organism evidence="1 2">
    <name type="scientific">Riemerella anatipestifer</name>
    <name type="common">Moraxella anatipestifer</name>
    <dbReference type="NCBI Taxonomy" id="34085"/>
    <lineage>
        <taxon>Bacteria</taxon>
        <taxon>Pseudomonadati</taxon>
        <taxon>Bacteroidota</taxon>
        <taxon>Flavobacteriia</taxon>
        <taxon>Flavobacteriales</taxon>
        <taxon>Weeksellaceae</taxon>
        <taxon>Riemerella</taxon>
    </lineage>
</organism>
<dbReference type="Proteomes" id="UP001207440">
    <property type="component" value="Unassembled WGS sequence"/>
</dbReference>
<dbReference type="SUPFAM" id="SSF141694">
    <property type="entry name" value="AF2212/PG0164-like"/>
    <property type="match status" value="1"/>
</dbReference>
<sequence length="161" mass="18684">MEKFNMKTINFTAEIIQHGTDNAGYVVFPFSTEELFGKKGQVKVKVLFDNKVPYRGSLAKMGKSYHFLILTKEIRTSLNKTFGDTVEVSLQQDLEERVVIIPEEVLTIFNAYPEVGLAYNKLSYTRKKELMLWITSAKKEETRERRKQQLPSIILEETKNK</sequence>
<comment type="caution">
    <text evidence="1">The sequence shown here is derived from an EMBL/GenBank/DDBJ whole genome shotgun (WGS) entry which is preliminary data.</text>
</comment>
<gene>
    <name evidence="1" type="ORF">OKE68_09425</name>
</gene>
<evidence type="ECO:0000313" key="2">
    <source>
        <dbReference type="Proteomes" id="UP001207440"/>
    </source>
</evidence>
<dbReference type="InterPro" id="IPR037079">
    <property type="entry name" value="AF2212/PG0164-like_sf"/>
</dbReference>
<reference evidence="1" key="1">
    <citation type="submission" date="2022-10" db="EMBL/GenBank/DDBJ databases">
        <title>Sifting through the core-genome to identify putative cross-protective antigens against Riemerella anatipestifer.</title>
        <authorList>
            <person name="Zheng X."/>
            <person name="Zhang W."/>
        </authorList>
    </citation>
    <scope>NUCLEOTIDE SEQUENCE</scope>
    <source>
        <strain evidence="1">ZWRA178</strain>
    </source>
</reference>
<dbReference type="RefSeq" id="WP_064971085.1">
    <property type="nucleotide sequence ID" value="NZ_CP029760.1"/>
</dbReference>
<dbReference type="Pfam" id="PF08922">
    <property type="entry name" value="DUF1905"/>
    <property type="match status" value="1"/>
</dbReference>